<proteinExistence type="predicted"/>
<feature type="compositionally biased region" description="Pro residues" evidence="1">
    <location>
        <begin position="296"/>
        <end position="324"/>
    </location>
</feature>
<reference evidence="2" key="1">
    <citation type="submission" date="2005-10" db="EMBL/GenBank/DDBJ databases">
        <authorList>
            <person name="Loftus B.J."/>
            <person name="Nene V.M."/>
            <person name="Hannick L.I."/>
            <person name="Bidwell S."/>
            <person name="Haas B."/>
            <person name="Amedeo P."/>
            <person name="Orvis J."/>
            <person name="Wortman J.R."/>
            <person name="White O.R."/>
            <person name="Salzberg S."/>
            <person name="Shumway M."/>
            <person name="Koo H."/>
            <person name="Zhao Y."/>
            <person name="Holmes M."/>
            <person name="Miller J."/>
            <person name="Schatz M."/>
            <person name="Pop M."/>
            <person name="Pai G."/>
            <person name="Utterback T."/>
            <person name="Rogers Y.-H."/>
            <person name="Kravitz S."/>
            <person name="Fraser C.M."/>
        </authorList>
    </citation>
    <scope>NUCLEOTIDE SEQUENCE</scope>
    <source>
        <strain evidence="2">Liverpool</strain>
    </source>
</reference>
<protein>
    <submittedName>
        <fullName evidence="2">AAEL009730-PA</fullName>
    </submittedName>
</protein>
<evidence type="ECO:0000313" key="2">
    <source>
        <dbReference type="EMBL" id="EAT38371.1"/>
    </source>
</evidence>
<dbReference type="HOGENOM" id="CLU_659238_0_0_1"/>
<evidence type="ECO:0000256" key="1">
    <source>
        <dbReference type="SAM" id="MobiDB-lite"/>
    </source>
</evidence>
<evidence type="ECO:0000313" key="3">
    <source>
        <dbReference type="Proteomes" id="UP000682892"/>
    </source>
</evidence>
<sequence>MSGPYEIVQQYWVFCGSEIPRLEDHLASNAILEWKGVTVKGRSRIVKFMRHKQQDGLVQRFAQADSVPAFEERETHLSTISTPPENLIVQTAVDRRNDLPASNDSHKEPASPDPNLSFETPPRLHPVVSELPPLTAGRQFLPFSSSDEEDDEPPHLTPQSPGPSAEPRQNTYSELQYLEAIGIVRSSHDLKHRSTRTSHHIPREDTSPAEPATPAITGSAESPDKRTKLKLSYRLHLQTADPQFALIIYEDQTPRASKVRRNLFCDDPDPDDPEPVSPVRSQPSRSSSSPQALPLPDTPPPVPSPPPPPGEITPPQTPLEPPGTPHRQRRVPPAGFRTSPRRSRAIMNFTIAADGSNSSSSSSSSSSGTNTNTNNNNNLQTWPRKTHPGGGSPGGGTAAKNRKLATGSTTVRKPLRF</sequence>
<dbReference type="OMA" id="RTNICAY"/>
<dbReference type="PaxDb" id="7159-AAEL009730-PA"/>
<gene>
    <name evidence="2" type="ORF">AaeL_AAEL009730</name>
</gene>
<organism evidence="2 3">
    <name type="scientific">Aedes aegypti</name>
    <name type="common">Yellowfever mosquito</name>
    <name type="synonym">Culex aegypti</name>
    <dbReference type="NCBI Taxonomy" id="7159"/>
    <lineage>
        <taxon>Eukaryota</taxon>
        <taxon>Metazoa</taxon>
        <taxon>Ecdysozoa</taxon>
        <taxon>Arthropoda</taxon>
        <taxon>Hexapoda</taxon>
        <taxon>Insecta</taxon>
        <taxon>Pterygota</taxon>
        <taxon>Neoptera</taxon>
        <taxon>Endopterygota</taxon>
        <taxon>Diptera</taxon>
        <taxon>Nematocera</taxon>
        <taxon>Culicoidea</taxon>
        <taxon>Culicidae</taxon>
        <taxon>Culicinae</taxon>
        <taxon>Aedini</taxon>
        <taxon>Aedes</taxon>
        <taxon>Stegomyia</taxon>
    </lineage>
</organism>
<feature type="region of interest" description="Disordered" evidence="1">
    <location>
        <begin position="186"/>
        <end position="225"/>
    </location>
</feature>
<feature type="compositionally biased region" description="Basic and acidic residues" evidence="1">
    <location>
        <begin position="98"/>
        <end position="110"/>
    </location>
</feature>
<dbReference type="Proteomes" id="UP000682892">
    <property type="component" value="Unassembled WGS sequence"/>
</dbReference>
<feature type="region of interest" description="Disordered" evidence="1">
    <location>
        <begin position="262"/>
        <end position="417"/>
    </location>
</feature>
<dbReference type="AlphaFoldDB" id="Q16V21"/>
<reference evidence="2" key="2">
    <citation type="journal article" date="2007" name="Science">
        <title>Genome sequence of Aedes aegypti, a major arbovirus vector.</title>
        <authorList>
            <person name="Nene V."/>
            <person name="Wortman J.R."/>
            <person name="Lawson D."/>
            <person name="Haas B."/>
            <person name="Kodira C."/>
            <person name="Tu Z.J."/>
            <person name="Loftus B."/>
            <person name="Xi Z."/>
            <person name="Megy K."/>
            <person name="Grabherr M."/>
            <person name="Ren Q."/>
            <person name="Zdobnov E.M."/>
            <person name="Lobo N.F."/>
            <person name="Campbell K.S."/>
            <person name="Brown S.E."/>
            <person name="Bonaldo M.F."/>
            <person name="Zhu J."/>
            <person name="Sinkins S.P."/>
            <person name="Hogenkamp D.G."/>
            <person name="Amedeo P."/>
            <person name="Arensburger P."/>
            <person name="Atkinson P.W."/>
            <person name="Bidwell S."/>
            <person name="Biedler J."/>
            <person name="Birney E."/>
            <person name="Bruggner R.V."/>
            <person name="Costas J."/>
            <person name="Coy M.R."/>
            <person name="Crabtree J."/>
            <person name="Crawford M."/>
            <person name="Debruyn B."/>
            <person name="Decaprio D."/>
            <person name="Eiglmeier K."/>
            <person name="Eisenstadt E."/>
            <person name="El-Dorry H."/>
            <person name="Gelbart W.M."/>
            <person name="Gomes S.L."/>
            <person name="Hammond M."/>
            <person name="Hannick L.I."/>
            <person name="Hogan J.R."/>
            <person name="Holmes M.H."/>
            <person name="Jaffe D."/>
            <person name="Johnston J.S."/>
            <person name="Kennedy R.C."/>
            <person name="Koo H."/>
            <person name="Kravitz S."/>
            <person name="Kriventseva E.V."/>
            <person name="Kulp D."/>
            <person name="Labutti K."/>
            <person name="Lee E."/>
            <person name="Li S."/>
            <person name="Lovin D.D."/>
            <person name="Mao C."/>
            <person name="Mauceli E."/>
            <person name="Menck C.F."/>
            <person name="Miller J.R."/>
            <person name="Montgomery P."/>
            <person name="Mori A."/>
            <person name="Nascimento A.L."/>
            <person name="Naveira H.F."/>
            <person name="Nusbaum C."/>
            <person name="O'leary S."/>
            <person name="Orvis J."/>
            <person name="Pertea M."/>
            <person name="Quesneville H."/>
            <person name="Reidenbach K.R."/>
            <person name="Rogers Y.H."/>
            <person name="Roth C.W."/>
            <person name="Schneider J.R."/>
            <person name="Schatz M."/>
            <person name="Shumway M."/>
            <person name="Stanke M."/>
            <person name="Stinson E.O."/>
            <person name="Tubio J.M."/>
            <person name="Vanzee J.P."/>
            <person name="Verjovski-Almeida S."/>
            <person name="Werner D."/>
            <person name="White O."/>
            <person name="Wyder S."/>
            <person name="Zeng Q."/>
            <person name="Zhao Q."/>
            <person name="Zhao Y."/>
            <person name="Hill C.A."/>
            <person name="Raikhel A.S."/>
            <person name="Soares M.B."/>
            <person name="Knudson D.L."/>
            <person name="Lee N.H."/>
            <person name="Galagan J."/>
            <person name="Salzberg S.L."/>
            <person name="Paulsen I.T."/>
            <person name="Dimopoulos G."/>
            <person name="Collins F.H."/>
            <person name="Birren B."/>
            <person name="Fraser-Liggett C.M."/>
            <person name="Severson D.W."/>
        </authorList>
    </citation>
    <scope>NUCLEOTIDE SEQUENCE [LARGE SCALE GENOMIC DNA]</scope>
    <source>
        <strain evidence="2">Liverpool</strain>
    </source>
</reference>
<feature type="compositionally biased region" description="Low complexity" evidence="1">
    <location>
        <begin position="277"/>
        <end position="295"/>
    </location>
</feature>
<dbReference type="EMBL" id="CH477606">
    <property type="protein sequence ID" value="EAT38371.1"/>
    <property type="molecule type" value="Genomic_DNA"/>
</dbReference>
<dbReference type="VEuPathDB" id="VectorBase:AAEL013839"/>
<feature type="compositionally biased region" description="Basic residues" evidence="1">
    <location>
        <begin position="190"/>
        <end position="200"/>
    </location>
</feature>
<accession>Q16V21</accession>
<reference evidence="2" key="3">
    <citation type="submission" date="2012-09" db="EMBL/GenBank/DDBJ databases">
        <authorList>
            <consortium name="VectorBase"/>
        </authorList>
    </citation>
    <scope>NUCLEOTIDE SEQUENCE</scope>
    <source>
        <strain evidence="2">Liverpool</strain>
    </source>
</reference>
<name>Q16V21_AEDAE</name>
<feature type="compositionally biased region" description="Gly residues" evidence="1">
    <location>
        <begin position="388"/>
        <end position="397"/>
    </location>
</feature>
<feature type="region of interest" description="Disordered" evidence="1">
    <location>
        <begin position="98"/>
        <end position="169"/>
    </location>
</feature>
<feature type="compositionally biased region" description="Low complexity" evidence="1">
    <location>
        <begin position="355"/>
        <end position="378"/>
    </location>
</feature>